<dbReference type="Proteomes" id="UP000600101">
    <property type="component" value="Unassembled WGS sequence"/>
</dbReference>
<proteinExistence type="predicted"/>
<feature type="region of interest" description="Disordered" evidence="1">
    <location>
        <begin position="58"/>
        <end position="91"/>
    </location>
</feature>
<gene>
    <name evidence="2" type="ORF">H7965_02110</name>
</gene>
<feature type="compositionally biased region" description="Basic and acidic residues" evidence="1">
    <location>
        <begin position="66"/>
        <end position="79"/>
    </location>
</feature>
<comment type="caution">
    <text evidence="2">The sequence shown here is derived from an EMBL/GenBank/DDBJ whole genome shotgun (WGS) entry which is preliminary data.</text>
</comment>
<keyword evidence="3" id="KW-1185">Reference proteome</keyword>
<evidence type="ECO:0000313" key="3">
    <source>
        <dbReference type="Proteomes" id="UP000600101"/>
    </source>
</evidence>
<protein>
    <submittedName>
        <fullName evidence="2">Uncharacterized protein</fullName>
    </submittedName>
</protein>
<dbReference type="AlphaFoldDB" id="A0A9X0QUM2"/>
<dbReference type="EMBL" id="JACOMF010000002">
    <property type="protein sequence ID" value="MBC4014104.1"/>
    <property type="molecule type" value="Genomic_DNA"/>
</dbReference>
<name>A0A9X0QUM2_9PROT</name>
<sequence>MQTATLTWTTTIGWSPRRIEFGPEFATHFGDDATLGDGLRHAALRALAPETLLFGRSGGHVPADGITDRGADGIEKRDQAMATPLPGGRGA</sequence>
<dbReference type="RefSeq" id="WP_186768880.1">
    <property type="nucleotide sequence ID" value="NZ_JACOMF010000002.1"/>
</dbReference>
<evidence type="ECO:0000313" key="2">
    <source>
        <dbReference type="EMBL" id="MBC4014104.1"/>
    </source>
</evidence>
<organism evidence="2 3">
    <name type="scientific">Siccirubricoccus deserti</name>
    <dbReference type="NCBI Taxonomy" id="2013562"/>
    <lineage>
        <taxon>Bacteria</taxon>
        <taxon>Pseudomonadati</taxon>
        <taxon>Pseudomonadota</taxon>
        <taxon>Alphaproteobacteria</taxon>
        <taxon>Acetobacterales</taxon>
        <taxon>Roseomonadaceae</taxon>
        <taxon>Siccirubricoccus</taxon>
    </lineage>
</organism>
<reference evidence="2" key="1">
    <citation type="submission" date="2020-08" db="EMBL/GenBank/DDBJ databases">
        <authorList>
            <person name="Hu Y."/>
            <person name="Nguyen S.V."/>
            <person name="Li F."/>
            <person name="Fanning S."/>
        </authorList>
    </citation>
    <scope>NUCLEOTIDE SEQUENCE</scope>
    <source>
        <strain evidence="2">SYSU D8009</strain>
    </source>
</reference>
<accession>A0A9X0QUM2</accession>
<evidence type="ECO:0000256" key="1">
    <source>
        <dbReference type="SAM" id="MobiDB-lite"/>
    </source>
</evidence>